<dbReference type="STRING" id="351348.Maqu_0205"/>
<organism evidence="3 4">
    <name type="scientific">Marinobacter nauticus (strain ATCC 700491 / DSM 11845 / VT8)</name>
    <name type="common">Marinobacter aquaeolei</name>
    <dbReference type="NCBI Taxonomy" id="351348"/>
    <lineage>
        <taxon>Bacteria</taxon>
        <taxon>Pseudomonadati</taxon>
        <taxon>Pseudomonadota</taxon>
        <taxon>Gammaproteobacteria</taxon>
        <taxon>Pseudomonadales</taxon>
        <taxon>Marinobacteraceae</taxon>
        <taxon>Marinobacter</taxon>
    </lineage>
</organism>
<dbReference type="EMBL" id="CP000514">
    <property type="protein sequence ID" value="ABM17311.1"/>
    <property type="molecule type" value="Genomic_DNA"/>
</dbReference>
<evidence type="ECO:0000259" key="2">
    <source>
        <dbReference type="Pfam" id="PF20432"/>
    </source>
</evidence>
<sequence length="152" mass="16750">MVVKNEDTLSPNADLIFYELMSSTGAELKVSSTAEAIESGQVPAGVVSGLAGCLKTDCKNTLKLLKISRSTFYRRKRSGVLSSDEADRVYRYVRLYTFAHTLFHGDADSAREWLNRPAYAFRSKTPLQHAATESGAHEVETLIGRIQHGIPS</sequence>
<accession>A1TX42</accession>
<dbReference type="InterPro" id="IPR011979">
    <property type="entry name" value="Antitox_Xre"/>
</dbReference>
<proteinExistence type="predicted"/>
<evidence type="ECO:0000313" key="3">
    <source>
        <dbReference type="EMBL" id="ABM17311.1"/>
    </source>
</evidence>
<dbReference type="HOGENOM" id="CLU_109353_3_0_6"/>
<dbReference type="GO" id="GO:0003677">
    <property type="term" value="F:DNA binding"/>
    <property type="evidence" value="ECO:0007669"/>
    <property type="project" value="InterPro"/>
</dbReference>
<dbReference type="KEGG" id="maq:Maqu_0205"/>
<feature type="domain" description="Antitoxin Xre/MbcA/ParS-like toxin-binding" evidence="1">
    <location>
        <begin position="101"/>
        <end position="149"/>
    </location>
</feature>
<evidence type="ECO:0000259" key="1">
    <source>
        <dbReference type="Pfam" id="PF09722"/>
    </source>
</evidence>
<reference evidence="4" key="1">
    <citation type="journal article" date="2011" name="Appl. Environ. Microbiol.">
        <title>Genomic potential of Marinobacter aquaeolei, a biogeochemical 'opportunitroph'.</title>
        <authorList>
            <person name="Singer E."/>
            <person name="Webb E.A."/>
            <person name="Nelson W.C."/>
            <person name="Heidelberg J.F."/>
            <person name="Ivanova N."/>
            <person name="Pati A."/>
            <person name="Edwards K.J."/>
        </authorList>
    </citation>
    <scope>NUCLEOTIDE SEQUENCE [LARGE SCALE GENOMIC DNA]</scope>
    <source>
        <strain evidence="4">ATCC 700491 / DSM 11845 / VT8</strain>
    </source>
</reference>
<name>A1TX42_MARN8</name>
<dbReference type="AlphaFoldDB" id="A1TX42"/>
<feature type="domain" description="Antitoxin Xre-like helix-turn-helix" evidence="2">
    <location>
        <begin position="41"/>
        <end position="94"/>
    </location>
</feature>
<gene>
    <name evidence="3" type="ordered locus">Maqu_0205</name>
</gene>
<dbReference type="NCBIfam" id="TIGR02293">
    <property type="entry name" value="TAS_TIGR02293"/>
    <property type="match status" value="1"/>
</dbReference>
<dbReference type="InterPro" id="IPR046847">
    <property type="entry name" value="Xre-like_HTH"/>
</dbReference>
<dbReference type="Pfam" id="PF09722">
    <property type="entry name" value="Xre_MbcA_ParS_C"/>
    <property type="match status" value="1"/>
</dbReference>
<dbReference type="Pfam" id="PF20432">
    <property type="entry name" value="Xre-like-HTH"/>
    <property type="match status" value="1"/>
</dbReference>
<dbReference type="Proteomes" id="UP000000998">
    <property type="component" value="Chromosome"/>
</dbReference>
<dbReference type="InterPro" id="IPR024467">
    <property type="entry name" value="Xre/MbcA/ParS-like_toxin-bd"/>
</dbReference>
<protein>
    <submittedName>
        <fullName evidence="3">Uncharacterized protein</fullName>
    </submittedName>
</protein>
<evidence type="ECO:0000313" key="4">
    <source>
        <dbReference type="Proteomes" id="UP000000998"/>
    </source>
</evidence>
<dbReference type="eggNOG" id="COG5642">
    <property type="taxonomic scope" value="Bacteria"/>
</dbReference>